<dbReference type="PaxDb" id="65489-OBART11G01390.1"/>
<keyword evidence="2" id="KW-1185">Reference proteome</keyword>
<evidence type="ECO:0000313" key="1">
    <source>
        <dbReference type="EnsemblPlants" id="OBART11G01390.1"/>
    </source>
</evidence>
<dbReference type="EnsemblPlants" id="OBART11G01390.1">
    <property type="protein sequence ID" value="OBART11G01390.1"/>
    <property type="gene ID" value="OBART11G01390"/>
</dbReference>
<dbReference type="HOGENOM" id="CLU_2871157_0_0_1"/>
<reference evidence="1" key="2">
    <citation type="submission" date="2015-03" db="UniProtKB">
        <authorList>
            <consortium name="EnsemblPlants"/>
        </authorList>
    </citation>
    <scope>IDENTIFICATION</scope>
</reference>
<dbReference type="AlphaFoldDB" id="A0A0D3HHL2"/>
<protein>
    <submittedName>
        <fullName evidence="1">Uncharacterized protein</fullName>
    </submittedName>
</protein>
<dbReference type="Proteomes" id="UP000026960">
    <property type="component" value="Chromosome 11"/>
</dbReference>
<reference evidence="1" key="1">
    <citation type="journal article" date="2009" name="Rice">
        <title>De Novo Next Generation Sequencing of Plant Genomes.</title>
        <authorList>
            <person name="Rounsley S."/>
            <person name="Marri P.R."/>
            <person name="Yu Y."/>
            <person name="He R."/>
            <person name="Sisneros N."/>
            <person name="Goicoechea J.L."/>
            <person name="Lee S.J."/>
            <person name="Angelova A."/>
            <person name="Kudrna D."/>
            <person name="Luo M."/>
            <person name="Affourtit J."/>
            <person name="Desany B."/>
            <person name="Knight J."/>
            <person name="Niazi F."/>
            <person name="Egholm M."/>
            <person name="Wing R.A."/>
        </authorList>
    </citation>
    <scope>NUCLEOTIDE SEQUENCE [LARGE SCALE GENOMIC DNA]</scope>
    <source>
        <strain evidence="1">cv. IRGC 105608</strain>
    </source>
</reference>
<sequence length="64" mass="7132">MDSLAEFVLANQRPLIIDRAANYDMNNTHMPIVWFVKVGNSINCVYLYDGYSEDITTDANGSGS</sequence>
<proteinExistence type="predicted"/>
<name>A0A0D3HHL2_9ORYZ</name>
<accession>A0A0D3HHL2</accession>
<dbReference type="Gramene" id="OBART11G01390.1">
    <property type="protein sequence ID" value="OBART11G01390.1"/>
    <property type="gene ID" value="OBART11G01390"/>
</dbReference>
<organism evidence="1">
    <name type="scientific">Oryza barthii</name>
    <dbReference type="NCBI Taxonomy" id="65489"/>
    <lineage>
        <taxon>Eukaryota</taxon>
        <taxon>Viridiplantae</taxon>
        <taxon>Streptophyta</taxon>
        <taxon>Embryophyta</taxon>
        <taxon>Tracheophyta</taxon>
        <taxon>Spermatophyta</taxon>
        <taxon>Magnoliopsida</taxon>
        <taxon>Liliopsida</taxon>
        <taxon>Poales</taxon>
        <taxon>Poaceae</taxon>
        <taxon>BOP clade</taxon>
        <taxon>Oryzoideae</taxon>
        <taxon>Oryzeae</taxon>
        <taxon>Oryzinae</taxon>
        <taxon>Oryza</taxon>
    </lineage>
</organism>
<evidence type="ECO:0000313" key="2">
    <source>
        <dbReference type="Proteomes" id="UP000026960"/>
    </source>
</evidence>